<reference evidence="3 4" key="1">
    <citation type="journal article" date="2014" name="Environ. Microbiol.">
        <title>Contrasting genomic patterns and infection strategies of two co-existing Bacteroidetes podovirus genera.</title>
        <authorList>
            <person name="Holmfeldt K."/>
            <person name="Howard-Varona C."/>
            <person name="Solonenko N."/>
            <person name="Sullivan M.B."/>
        </authorList>
    </citation>
    <scope>NUCLEOTIDE SEQUENCE [LARGE SCALE GENOMIC DNA]</scope>
    <source>
        <strain evidence="3 4">18</strain>
    </source>
</reference>
<evidence type="ECO:0000313" key="3">
    <source>
        <dbReference type="EMBL" id="AIZ42313.1"/>
    </source>
</evidence>
<dbReference type="PANTHER" id="PTHR31157">
    <property type="entry name" value="SCP DOMAIN-CONTAINING PROTEIN"/>
    <property type="match status" value="1"/>
</dbReference>
<keyword evidence="3" id="KW-0378">Hydrolase</keyword>
<evidence type="ECO:0000313" key="4">
    <source>
        <dbReference type="Proteomes" id="UP000030786"/>
    </source>
</evidence>
<dbReference type="GO" id="GO:0006508">
    <property type="term" value="P:proteolysis"/>
    <property type="evidence" value="ECO:0007669"/>
    <property type="project" value="UniProtKB-KW"/>
</dbReference>
<dbReference type="EMBL" id="CP009976">
    <property type="protein sequence ID" value="AIZ42313.1"/>
    <property type="molecule type" value="Genomic_DNA"/>
</dbReference>
<protein>
    <submittedName>
        <fullName evidence="3">Serine protease</fullName>
    </submittedName>
</protein>
<dbReference type="InterPro" id="IPR035940">
    <property type="entry name" value="CAP_sf"/>
</dbReference>
<feature type="chain" id="PRO_5043381086" evidence="1">
    <location>
        <begin position="25"/>
        <end position="160"/>
    </location>
</feature>
<dbReference type="GeneID" id="78061538"/>
<sequence length="160" mass="17921">MFRIKFLSIAFLASLFTLTSCSTATQEQEVAIYENVSISTIEEEVLELVNEYRVSEGLEVVLFGAVAYDFAVSHNEYMIAQGEISHDNFNSRSTDLTIKAHADFVSENVGKDFTTARGVVNAWINSPAHKKVMEGDFTYTAISVEEDADGVLYFTQLFYK</sequence>
<dbReference type="RefSeq" id="WP_039325722.1">
    <property type="nucleotide sequence ID" value="NZ_CP009976.1"/>
</dbReference>
<dbReference type="AlphaFoldDB" id="A0AAU8RIS5"/>
<dbReference type="Pfam" id="PF00188">
    <property type="entry name" value="CAP"/>
    <property type="match status" value="1"/>
</dbReference>
<evidence type="ECO:0000256" key="1">
    <source>
        <dbReference type="SAM" id="SignalP"/>
    </source>
</evidence>
<feature type="signal peptide" evidence="1">
    <location>
        <begin position="1"/>
        <end position="24"/>
    </location>
</feature>
<dbReference type="PROSITE" id="PS51257">
    <property type="entry name" value="PROKAR_LIPOPROTEIN"/>
    <property type="match status" value="1"/>
</dbReference>
<feature type="domain" description="SCP" evidence="2">
    <location>
        <begin position="46"/>
        <end position="158"/>
    </location>
</feature>
<gene>
    <name evidence="3" type="ORF">M666_12390</name>
</gene>
<name>A0AAU8RIS5_9FLAO</name>
<keyword evidence="1" id="KW-0732">Signal</keyword>
<dbReference type="GO" id="GO:0008233">
    <property type="term" value="F:peptidase activity"/>
    <property type="evidence" value="ECO:0007669"/>
    <property type="project" value="UniProtKB-KW"/>
</dbReference>
<accession>A0AAU8RIS5</accession>
<dbReference type="Proteomes" id="UP000030786">
    <property type="component" value="Chromosome"/>
</dbReference>
<proteinExistence type="predicted"/>
<dbReference type="Gene3D" id="3.40.33.10">
    <property type="entry name" value="CAP"/>
    <property type="match status" value="1"/>
</dbReference>
<dbReference type="CDD" id="cd05379">
    <property type="entry name" value="CAP_bacterial"/>
    <property type="match status" value="1"/>
</dbReference>
<organism evidence="3 4">
    <name type="scientific">Cellulophaga baltica 18</name>
    <dbReference type="NCBI Taxonomy" id="1348584"/>
    <lineage>
        <taxon>Bacteria</taxon>
        <taxon>Pseudomonadati</taxon>
        <taxon>Bacteroidota</taxon>
        <taxon>Flavobacteriia</taxon>
        <taxon>Flavobacteriales</taxon>
        <taxon>Flavobacteriaceae</taxon>
        <taxon>Cellulophaga</taxon>
    </lineage>
</organism>
<dbReference type="PANTHER" id="PTHR31157:SF30">
    <property type="entry name" value="SCP DOMAIN-CONTAINING PROTEIN"/>
    <property type="match status" value="1"/>
</dbReference>
<keyword evidence="3" id="KW-0645">Protease</keyword>
<evidence type="ECO:0000259" key="2">
    <source>
        <dbReference type="Pfam" id="PF00188"/>
    </source>
</evidence>
<dbReference type="SUPFAM" id="SSF55797">
    <property type="entry name" value="PR-1-like"/>
    <property type="match status" value="1"/>
</dbReference>
<dbReference type="InterPro" id="IPR014044">
    <property type="entry name" value="CAP_dom"/>
</dbReference>
<dbReference type="KEGG" id="cbat:M666_12390"/>